<evidence type="ECO:0000256" key="6">
    <source>
        <dbReference type="RuleBase" id="RU364126"/>
    </source>
</evidence>
<keyword evidence="8" id="KW-0812">Transmembrane</keyword>
<evidence type="ECO:0000256" key="8">
    <source>
        <dbReference type="SAM" id="Phobius"/>
    </source>
</evidence>
<keyword evidence="4 6" id="KW-0418">Kinase</keyword>
<evidence type="ECO:0000256" key="3">
    <source>
        <dbReference type="ARBA" id="ARBA00022741"/>
    </source>
</evidence>
<comment type="function">
    <text evidence="6">Phosphorylates Ins(1,3,4,5,6)P5 at position 2 to form Ins(1,2,3,4,5,6)P6 (InsP6 or phytate).</text>
</comment>
<feature type="compositionally biased region" description="Polar residues" evidence="7">
    <location>
        <begin position="120"/>
        <end position="130"/>
    </location>
</feature>
<name>A0A158R8E3_TAEAS</name>
<evidence type="ECO:0000256" key="2">
    <source>
        <dbReference type="ARBA" id="ARBA00022679"/>
    </source>
</evidence>
<dbReference type="GO" id="GO:0032958">
    <property type="term" value="P:inositol phosphate biosynthetic process"/>
    <property type="evidence" value="ECO:0007669"/>
    <property type="project" value="TreeGrafter"/>
</dbReference>
<keyword evidence="8" id="KW-1133">Transmembrane helix</keyword>
<dbReference type="WBParaSite" id="TASK_0000527501-mRNA-1">
    <property type="protein sequence ID" value="TASK_0000527501-mRNA-1"/>
    <property type="gene ID" value="TASK_0000527501"/>
</dbReference>
<keyword evidence="5 6" id="KW-0067">ATP-binding</keyword>
<dbReference type="InterPro" id="IPR009286">
    <property type="entry name" value="Ins_P5_2-kin"/>
</dbReference>
<evidence type="ECO:0000256" key="4">
    <source>
        <dbReference type="ARBA" id="ARBA00022777"/>
    </source>
</evidence>
<evidence type="ECO:0000256" key="1">
    <source>
        <dbReference type="ARBA" id="ARBA00012023"/>
    </source>
</evidence>
<feature type="region of interest" description="Disordered" evidence="7">
    <location>
        <begin position="120"/>
        <end position="149"/>
    </location>
</feature>
<sequence length="381" mass="42290">MKVLSVACKRRETLISTAPLSHFVFLFNFRRRGACGVNHHPTVLVTSFLGIAIFFLEICHFAYSINQERMLRALFAMLEIRQNNLRVFRDSCCVLNNSIDLLDSALMDFFHPSLRGRESGGTNYNSSGDSTEVAPSHAPQESSSDGQCDGETACHSRACQLHPAGKGSLRHRFLEGLLLPALLTEIPPSTASGGIRRSPDFRYECDLHPYTPSTSSNEKNISPVASISPPGFRDLPQNSPLGRILQAQLESSLSYQDLIKHYKSVAAYFEEHDISWDSYIGGKVVVNTAEAPPCLTESLNLVEKHLVAMVARDCSIMLTFQRAKNNCLASVLTVGGECPCIPRTIINISIVDLDPKELSNLQERVKSERCVVEQFLFRREG</sequence>
<dbReference type="OrthoDB" id="272370at2759"/>
<dbReference type="GO" id="GO:0035299">
    <property type="term" value="F:inositol-1,3,4,5,6-pentakisphosphate 2-kinase activity"/>
    <property type="evidence" value="ECO:0007669"/>
    <property type="project" value="UniProtKB-EC"/>
</dbReference>
<accession>A0A158R8E3</accession>
<evidence type="ECO:0000313" key="11">
    <source>
        <dbReference type="WBParaSite" id="TASK_0000527501-mRNA-1"/>
    </source>
</evidence>
<dbReference type="EC" id="2.7.1.158" evidence="1 6"/>
<gene>
    <name evidence="9" type="ORF">TASK_LOCUS5276</name>
</gene>
<dbReference type="PANTHER" id="PTHR14456:SF2">
    <property type="entry name" value="INOSITOL-PENTAKISPHOSPHATE 2-KINASE"/>
    <property type="match status" value="1"/>
</dbReference>
<feature type="transmembrane region" description="Helical" evidence="8">
    <location>
        <begin position="42"/>
        <end position="63"/>
    </location>
</feature>
<comment type="domain">
    <text evidence="6">The EXKPK motif is conserved in inositol-pentakisphosphate 2-kinases of both family 1 and 2.</text>
</comment>
<comment type="catalytic activity">
    <reaction evidence="6">
        <text>1D-myo-inositol 1,3,4,5,6-pentakisphosphate + ATP = 1D-myo-inositol hexakisphosphate + ADP + H(+)</text>
        <dbReference type="Rhea" id="RHEA:20313"/>
        <dbReference type="ChEBI" id="CHEBI:15378"/>
        <dbReference type="ChEBI" id="CHEBI:30616"/>
        <dbReference type="ChEBI" id="CHEBI:57733"/>
        <dbReference type="ChEBI" id="CHEBI:58130"/>
        <dbReference type="ChEBI" id="CHEBI:456216"/>
        <dbReference type="EC" id="2.7.1.158"/>
    </reaction>
</comment>
<dbReference type="AlphaFoldDB" id="A0A158R8E3"/>
<dbReference type="GO" id="GO:0005634">
    <property type="term" value="C:nucleus"/>
    <property type="evidence" value="ECO:0007669"/>
    <property type="project" value="TreeGrafter"/>
</dbReference>
<dbReference type="GO" id="GO:0005524">
    <property type="term" value="F:ATP binding"/>
    <property type="evidence" value="ECO:0007669"/>
    <property type="project" value="UniProtKB-KW"/>
</dbReference>
<evidence type="ECO:0000256" key="5">
    <source>
        <dbReference type="ARBA" id="ARBA00022840"/>
    </source>
</evidence>
<evidence type="ECO:0000313" key="10">
    <source>
        <dbReference type="Proteomes" id="UP000282613"/>
    </source>
</evidence>
<dbReference type="Pfam" id="PF06090">
    <property type="entry name" value="Ins_P5_2-kin"/>
    <property type="match status" value="1"/>
</dbReference>
<reference evidence="9 10" key="2">
    <citation type="submission" date="2018-11" db="EMBL/GenBank/DDBJ databases">
        <authorList>
            <consortium name="Pathogen Informatics"/>
        </authorList>
    </citation>
    <scope>NUCLEOTIDE SEQUENCE [LARGE SCALE GENOMIC DNA]</scope>
</reference>
<evidence type="ECO:0000256" key="7">
    <source>
        <dbReference type="SAM" id="MobiDB-lite"/>
    </source>
</evidence>
<dbReference type="PANTHER" id="PTHR14456">
    <property type="entry name" value="INOSITOL POLYPHOSPHATE KINASE 1"/>
    <property type="match status" value="1"/>
</dbReference>
<keyword evidence="2 6" id="KW-0808">Transferase</keyword>
<dbReference type="EMBL" id="UYRS01018404">
    <property type="protein sequence ID" value="VDK34808.1"/>
    <property type="molecule type" value="Genomic_DNA"/>
</dbReference>
<reference evidence="11" key="1">
    <citation type="submission" date="2016-04" db="UniProtKB">
        <authorList>
            <consortium name="WormBaseParasite"/>
        </authorList>
    </citation>
    <scope>IDENTIFICATION</scope>
</reference>
<keyword evidence="10" id="KW-1185">Reference proteome</keyword>
<dbReference type="Proteomes" id="UP000282613">
    <property type="component" value="Unassembled WGS sequence"/>
</dbReference>
<keyword evidence="8" id="KW-0472">Membrane</keyword>
<organism evidence="11">
    <name type="scientific">Taenia asiatica</name>
    <name type="common">Asian tapeworm</name>
    <dbReference type="NCBI Taxonomy" id="60517"/>
    <lineage>
        <taxon>Eukaryota</taxon>
        <taxon>Metazoa</taxon>
        <taxon>Spiralia</taxon>
        <taxon>Lophotrochozoa</taxon>
        <taxon>Platyhelminthes</taxon>
        <taxon>Cestoda</taxon>
        <taxon>Eucestoda</taxon>
        <taxon>Cyclophyllidea</taxon>
        <taxon>Taeniidae</taxon>
        <taxon>Taenia</taxon>
    </lineage>
</organism>
<dbReference type="STRING" id="60517.A0A158R8E3"/>
<proteinExistence type="predicted"/>
<keyword evidence="3 6" id="KW-0547">Nucleotide-binding</keyword>
<protein>
    <recommendedName>
        <fullName evidence="1 6">Inositol-pentakisphosphate 2-kinase</fullName>
        <ecNumber evidence="1 6">2.7.1.158</ecNumber>
    </recommendedName>
</protein>
<evidence type="ECO:0000313" key="9">
    <source>
        <dbReference type="EMBL" id="VDK34808.1"/>
    </source>
</evidence>